<dbReference type="GO" id="GO:0005739">
    <property type="term" value="C:mitochondrion"/>
    <property type="evidence" value="ECO:0000318"/>
    <property type="project" value="GO_Central"/>
</dbReference>
<dbReference type="GO" id="GO:0051537">
    <property type="term" value="F:2 iron, 2 sulfur cluster binding"/>
    <property type="evidence" value="ECO:0000318"/>
    <property type="project" value="GO_Central"/>
</dbReference>
<keyword evidence="7" id="KW-0809">Transit peptide</keyword>
<evidence type="ECO:0000256" key="10">
    <source>
        <dbReference type="ARBA" id="ARBA00023065"/>
    </source>
</evidence>
<keyword evidence="5" id="KW-0813">Transport</keyword>
<dbReference type="KEGG" id="jre:109020003"/>
<protein>
    <recommendedName>
        <fullName evidence="3">ferroxidase</fullName>
        <ecNumber evidence="3">1.16.3.1</ecNumber>
    </recommendedName>
</protein>
<evidence type="ECO:0000256" key="5">
    <source>
        <dbReference type="ARBA" id="ARBA00022448"/>
    </source>
</evidence>
<dbReference type="GeneID" id="109020003"/>
<dbReference type="FunCoup" id="A0A2I4HP87">
    <property type="interactions" value="2621"/>
</dbReference>
<dbReference type="RefSeq" id="XP_018857932.2">
    <property type="nucleotide sequence ID" value="XM_019002387.2"/>
</dbReference>
<organism evidence="13 14">
    <name type="scientific">Juglans regia</name>
    <name type="common">English walnut</name>
    <dbReference type="NCBI Taxonomy" id="51240"/>
    <lineage>
        <taxon>Eukaryota</taxon>
        <taxon>Viridiplantae</taxon>
        <taxon>Streptophyta</taxon>
        <taxon>Embryophyta</taxon>
        <taxon>Tracheophyta</taxon>
        <taxon>Spermatophyta</taxon>
        <taxon>Magnoliopsida</taxon>
        <taxon>eudicotyledons</taxon>
        <taxon>Gunneridae</taxon>
        <taxon>Pentapetalae</taxon>
        <taxon>rosids</taxon>
        <taxon>fabids</taxon>
        <taxon>Fagales</taxon>
        <taxon>Juglandaceae</taxon>
        <taxon>Juglans</taxon>
    </lineage>
</organism>
<keyword evidence="10" id="KW-0406">Ion transport</keyword>
<dbReference type="GO" id="GO:0004322">
    <property type="term" value="F:ferroxidase activity"/>
    <property type="evidence" value="ECO:0007669"/>
    <property type="project" value="UniProtKB-EC"/>
</dbReference>
<evidence type="ECO:0000256" key="8">
    <source>
        <dbReference type="ARBA" id="ARBA00023002"/>
    </source>
</evidence>
<dbReference type="SUPFAM" id="SSF55387">
    <property type="entry name" value="Frataxin/Nqo15-like"/>
    <property type="match status" value="1"/>
</dbReference>
<dbReference type="SMART" id="SM01219">
    <property type="entry name" value="Frataxin_Cyay"/>
    <property type="match status" value="1"/>
</dbReference>
<comment type="similarity">
    <text evidence="2">Belongs to the frataxin family.</text>
</comment>
<keyword evidence="6" id="KW-0410">Iron transport</keyword>
<reference evidence="14" key="1">
    <citation type="submission" date="2025-08" db="UniProtKB">
        <authorList>
            <consortium name="RefSeq"/>
        </authorList>
    </citation>
    <scope>IDENTIFICATION</scope>
    <source>
        <tissue evidence="14">Leaves</tissue>
    </source>
</reference>
<dbReference type="Pfam" id="PF01491">
    <property type="entry name" value="Frataxin_Cyay"/>
    <property type="match status" value="1"/>
</dbReference>
<dbReference type="InterPro" id="IPR017789">
    <property type="entry name" value="Frataxin"/>
</dbReference>
<dbReference type="GO" id="GO:0016226">
    <property type="term" value="P:iron-sulfur cluster assembly"/>
    <property type="evidence" value="ECO:0000318"/>
    <property type="project" value="GO_Central"/>
</dbReference>
<dbReference type="GO" id="GO:0006826">
    <property type="term" value="P:iron ion transport"/>
    <property type="evidence" value="ECO:0007669"/>
    <property type="project" value="UniProtKB-KW"/>
</dbReference>
<evidence type="ECO:0000313" key="13">
    <source>
        <dbReference type="Proteomes" id="UP000235220"/>
    </source>
</evidence>
<evidence type="ECO:0000256" key="3">
    <source>
        <dbReference type="ARBA" id="ARBA00013107"/>
    </source>
</evidence>
<dbReference type="OrthoDB" id="1897642at2759"/>
<accession>A0A2I4HP87</accession>
<dbReference type="GO" id="GO:0034986">
    <property type="term" value="F:iron chaperone activity"/>
    <property type="evidence" value="ECO:0000318"/>
    <property type="project" value="GO_Central"/>
</dbReference>
<dbReference type="Gene3D" id="3.30.920.10">
    <property type="entry name" value="Frataxin/CyaY"/>
    <property type="match status" value="1"/>
</dbReference>
<evidence type="ECO:0000256" key="1">
    <source>
        <dbReference type="ARBA" id="ARBA00004173"/>
    </source>
</evidence>
<evidence type="ECO:0000256" key="2">
    <source>
        <dbReference type="ARBA" id="ARBA00008183"/>
    </source>
</evidence>
<dbReference type="NCBIfam" id="TIGR03422">
    <property type="entry name" value="mito_frataxin"/>
    <property type="match status" value="1"/>
</dbReference>
<dbReference type="CDD" id="cd00503">
    <property type="entry name" value="Frataxin"/>
    <property type="match status" value="1"/>
</dbReference>
<dbReference type="Gramene" id="Jr10_14720_p1">
    <property type="protein sequence ID" value="cds.Jr10_14720_p1"/>
    <property type="gene ID" value="Jr10_14720"/>
</dbReference>
<dbReference type="AlphaFoldDB" id="A0A2I4HP87"/>
<dbReference type="STRING" id="51240.A0A2I4HP87"/>
<dbReference type="PRINTS" id="PR00904">
    <property type="entry name" value="FRATAXIN"/>
</dbReference>
<keyword evidence="13" id="KW-1185">Reference proteome</keyword>
<dbReference type="EC" id="1.16.3.1" evidence="3"/>
<dbReference type="PANTHER" id="PTHR16821:SF2">
    <property type="entry name" value="FRATAXIN, MITOCHONDRIAL"/>
    <property type="match status" value="1"/>
</dbReference>
<dbReference type="PANTHER" id="PTHR16821">
    <property type="entry name" value="FRATAXIN"/>
    <property type="match status" value="1"/>
</dbReference>
<dbReference type="PROSITE" id="PS50810">
    <property type="entry name" value="FRATAXIN_2"/>
    <property type="match status" value="1"/>
</dbReference>
<dbReference type="GO" id="GO:0006879">
    <property type="term" value="P:intracellular iron ion homeostasis"/>
    <property type="evidence" value="ECO:0007669"/>
    <property type="project" value="UniProtKB-KW"/>
</dbReference>
<dbReference type="InterPro" id="IPR002908">
    <property type="entry name" value="Frataxin/CyaY"/>
</dbReference>
<keyword evidence="9" id="KW-0408">Iron</keyword>
<comment type="catalytic activity">
    <reaction evidence="12">
        <text>4 Fe(2+) + O2 + 4 H(+) = 4 Fe(3+) + 2 H2O</text>
        <dbReference type="Rhea" id="RHEA:11148"/>
        <dbReference type="ChEBI" id="CHEBI:15377"/>
        <dbReference type="ChEBI" id="CHEBI:15378"/>
        <dbReference type="ChEBI" id="CHEBI:15379"/>
        <dbReference type="ChEBI" id="CHEBI:29033"/>
        <dbReference type="ChEBI" id="CHEBI:29034"/>
        <dbReference type="EC" id="1.16.3.1"/>
    </reaction>
</comment>
<dbReference type="NCBIfam" id="TIGR03421">
    <property type="entry name" value="FeS_CyaY"/>
    <property type="match status" value="1"/>
</dbReference>
<keyword evidence="8" id="KW-0560">Oxidoreductase</keyword>
<evidence type="ECO:0000256" key="7">
    <source>
        <dbReference type="ARBA" id="ARBA00022946"/>
    </source>
</evidence>
<gene>
    <name evidence="14" type="primary">LOC109020003</name>
</gene>
<keyword evidence="4" id="KW-0409">Iron storage</keyword>
<dbReference type="GO" id="GO:0008199">
    <property type="term" value="F:ferric iron binding"/>
    <property type="evidence" value="ECO:0000318"/>
    <property type="project" value="GO_Central"/>
</dbReference>
<evidence type="ECO:0000256" key="4">
    <source>
        <dbReference type="ARBA" id="ARBA00022434"/>
    </source>
</evidence>
<dbReference type="GO" id="GO:0008198">
    <property type="term" value="F:ferrous iron binding"/>
    <property type="evidence" value="ECO:0000318"/>
    <property type="project" value="GO_Central"/>
</dbReference>
<evidence type="ECO:0000256" key="12">
    <source>
        <dbReference type="ARBA" id="ARBA00047990"/>
    </source>
</evidence>
<sequence length="185" mass="20918">MASKLFFLRRLPRLLKPPSPSSSSSIRILRFLLLESSVSEAPRCSPAFRTFSSGPVNLADDFQGPAAIDYCSVLQEDEFHTLANSAIHYLLEKLEEYGDHVEIDGFDVDYGNEVLTLKLGDLGTYVLNKQSPNRQIWLFSPVSGPSRFDWDGNARTWVYRRTKADLLKLFESELEQLCGQPINLS</sequence>
<evidence type="ECO:0000256" key="9">
    <source>
        <dbReference type="ARBA" id="ARBA00023004"/>
    </source>
</evidence>
<name>A0A2I4HP87_JUGRE</name>
<dbReference type="Proteomes" id="UP000235220">
    <property type="component" value="Chromosome 10"/>
</dbReference>
<proteinExistence type="inferred from homology"/>
<evidence type="ECO:0000256" key="6">
    <source>
        <dbReference type="ARBA" id="ARBA00022496"/>
    </source>
</evidence>
<comment type="subcellular location">
    <subcellularLocation>
        <location evidence="1">Mitochondrion</location>
    </subcellularLocation>
</comment>
<evidence type="ECO:0000256" key="11">
    <source>
        <dbReference type="ARBA" id="ARBA00023128"/>
    </source>
</evidence>
<evidence type="ECO:0000313" key="14">
    <source>
        <dbReference type="RefSeq" id="XP_018857932.2"/>
    </source>
</evidence>
<keyword evidence="11" id="KW-0496">Mitochondrion</keyword>
<dbReference type="FunFam" id="3.30.920.10:FF:000003">
    <property type="entry name" value="Frataxin, mitochondrial"/>
    <property type="match status" value="1"/>
</dbReference>
<dbReference type="InterPro" id="IPR036524">
    <property type="entry name" value="Frataxin/CyaY_sf"/>
</dbReference>